<dbReference type="InterPro" id="IPR051011">
    <property type="entry name" value="Metal_resp_trans_reg"/>
</dbReference>
<dbReference type="PANTHER" id="PTHR43132">
    <property type="entry name" value="ARSENICAL RESISTANCE OPERON REPRESSOR ARSR-RELATED"/>
    <property type="match status" value="1"/>
</dbReference>
<keyword evidence="2" id="KW-0238">DNA-binding</keyword>
<dbReference type="InterPro" id="IPR011991">
    <property type="entry name" value="ArsR-like_HTH"/>
</dbReference>
<keyword evidence="6" id="KW-1185">Reference proteome</keyword>
<dbReference type="PANTHER" id="PTHR43132:SF2">
    <property type="entry name" value="ARSENICAL RESISTANCE OPERON REPRESSOR ARSR-RELATED"/>
    <property type="match status" value="1"/>
</dbReference>
<protein>
    <submittedName>
        <fullName evidence="5">ArsR/SmtB family transcription factor</fullName>
    </submittedName>
</protein>
<dbReference type="RefSeq" id="WP_343875044.1">
    <property type="nucleotide sequence ID" value="NZ_BAAAIX010000028.1"/>
</dbReference>
<evidence type="ECO:0000313" key="5">
    <source>
        <dbReference type="EMBL" id="MFD1888944.1"/>
    </source>
</evidence>
<feature type="domain" description="HTH arsR-type" evidence="4">
    <location>
        <begin position="5"/>
        <end position="99"/>
    </location>
</feature>
<dbReference type="Gene3D" id="1.10.10.10">
    <property type="entry name" value="Winged helix-like DNA-binding domain superfamily/Winged helix DNA-binding domain"/>
    <property type="match status" value="1"/>
</dbReference>
<name>A0ABW4RT23_9ACTN</name>
<dbReference type="Proteomes" id="UP001597326">
    <property type="component" value="Unassembled WGS sequence"/>
</dbReference>
<gene>
    <name evidence="5" type="ORF">ACFSCS_01935</name>
</gene>
<evidence type="ECO:0000313" key="6">
    <source>
        <dbReference type="Proteomes" id="UP001597326"/>
    </source>
</evidence>
<comment type="caution">
    <text evidence="5">The sequence shown here is derived from an EMBL/GenBank/DDBJ whole genome shotgun (WGS) entry which is preliminary data.</text>
</comment>
<keyword evidence="3" id="KW-0804">Transcription</keyword>
<evidence type="ECO:0000256" key="3">
    <source>
        <dbReference type="ARBA" id="ARBA00023163"/>
    </source>
</evidence>
<evidence type="ECO:0000259" key="4">
    <source>
        <dbReference type="PROSITE" id="PS50987"/>
    </source>
</evidence>
<dbReference type="InterPro" id="IPR001845">
    <property type="entry name" value="HTH_ArsR_DNA-bd_dom"/>
</dbReference>
<dbReference type="PROSITE" id="PS50987">
    <property type="entry name" value="HTH_ARSR_2"/>
    <property type="match status" value="1"/>
</dbReference>
<proteinExistence type="predicted"/>
<dbReference type="InterPro" id="IPR036390">
    <property type="entry name" value="WH_DNA-bd_sf"/>
</dbReference>
<dbReference type="PRINTS" id="PR00778">
    <property type="entry name" value="HTHARSR"/>
</dbReference>
<evidence type="ECO:0000256" key="2">
    <source>
        <dbReference type="ARBA" id="ARBA00023125"/>
    </source>
</evidence>
<accession>A0ABW4RT23</accession>
<dbReference type="SUPFAM" id="SSF46785">
    <property type="entry name" value="Winged helix' DNA-binding domain"/>
    <property type="match status" value="1"/>
</dbReference>
<dbReference type="NCBIfam" id="NF033788">
    <property type="entry name" value="HTH_metalloreg"/>
    <property type="match status" value="1"/>
</dbReference>
<evidence type="ECO:0000256" key="1">
    <source>
        <dbReference type="ARBA" id="ARBA00023015"/>
    </source>
</evidence>
<keyword evidence="1" id="KW-0805">Transcription regulation</keyword>
<organism evidence="5 6">
    <name type="scientific">Luteococcus peritonei</name>
    <dbReference type="NCBI Taxonomy" id="88874"/>
    <lineage>
        <taxon>Bacteria</taxon>
        <taxon>Bacillati</taxon>
        <taxon>Actinomycetota</taxon>
        <taxon>Actinomycetes</taxon>
        <taxon>Propionibacteriales</taxon>
        <taxon>Propionibacteriaceae</taxon>
        <taxon>Luteococcus</taxon>
    </lineage>
</organism>
<dbReference type="EMBL" id="JBHUFZ010000005">
    <property type="protein sequence ID" value="MFD1888944.1"/>
    <property type="molecule type" value="Genomic_DNA"/>
</dbReference>
<sequence>MDDRTEPSAEELGARLFRALGSPIRLQMLRAIAQEDRCVHALVDLTGASQPLVSQHLRVLRQANLLQARKVGREMHYRLADQHIAHIVADAMAHAAEHRPPN</sequence>
<dbReference type="InterPro" id="IPR036388">
    <property type="entry name" value="WH-like_DNA-bd_sf"/>
</dbReference>
<reference evidence="6" key="1">
    <citation type="journal article" date="2019" name="Int. J. Syst. Evol. Microbiol.">
        <title>The Global Catalogue of Microorganisms (GCM) 10K type strain sequencing project: providing services to taxonomists for standard genome sequencing and annotation.</title>
        <authorList>
            <consortium name="The Broad Institute Genomics Platform"/>
            <consortium name="The Broad Institute Genome Sequencing Center for Infectious Disease"/>
            <person name="Wu L."/>
            <person name="Ma J."/>
        </authorList>
    </citation>
    <scope>NUCLEOTIDE SEQUENCE [LARGE SCALE GENOMIC DNA]</scope>
    <source>
        <strain evidence="6">CAIM 431</strain>
    </source>
</reference>
<dbReference type="SMART" id="SM00418">
    <property type="entry name" value="HTH_ARSR"/>
    <property type="match status" value="1"/>
</dbReference>
<dbReference type="Pfam" id="PF01022">
    <property type="entry name" value="HTH_5"/>
    <property type="match status" value="1"/>
</dbReference>
<dbReference type="CDD" id="cd00090">
    <property type="entry name" value="HTH_ARSR"/>
    <property type="match status" value="1"/>
</dbReference>